<dbReference type="InterPro" id="IPR001611">
    <property type="entry name" value="Leu-rich_rpt"/>
</dbReference>
<protein>
    <submittedName>
        <fullName evidence="3">Leucine-rich repeat domain-containing protein</fullName>
    </submittedName>
    <submittedName>
        <fullName evidence="4">Leucine-rich_repeat domain-containing protein</fullName>
    </submittedName>
</protein>
<evidence type="ECO:0000313" key="4">
    <source>
        <dbReference type="EMBL" id="CAL6106274.1"/>
    </source>
</evidence>
<dbReference type="PROSITE" id="PS51450">
    <property type="entry name" value="LRR"/>
    <property type="match status" value="2"/>
</dbReference>
<dbReference type="Proteomes" id="UP001642409">
    <property type="component" value="Unassembled WGS sequence"/>
</dbReference>
<evidence type="ECO:0000313" key="5">
    <source>
        <dbReference type="Proteomes" id="UP001642409"/>
    </source>
</evidence>
<organism evidence="3">
    <name type="scientific">Hexamita inflata</name>
    <dbReference type="NCBI Taxonomy" id="28002"/>
    <lineage>
        <taxon>Eukaryota</taxon>
        <taxon>Metamonada</taxon>
        <taxon>Diplomonadida</taxon>
        <taxon>Hexamitidae</taxon>
        <taxon>Hexamitinae</taxon>
        <taxon>Hexamita</taxon>
    </lineage>
</organism>
<sequence length="203" mass="23955">MTWLQSLNLETNCLENIDFLSNHVNLNYLDLSNNAGINIQIVQYFVNLQFLNLELCYISEISALRPLAKLKVLNLSDNNIIFIHPLRQLTQLTQLNMNYNKIINHQTIQEFFDKQNLLGKQFTWEEQYDPSIEQFLFAAMMHQIDSITISLRQTGVNRQKIKKSLQFYKKHVSQTLQRQKDELLLFSHNIVSLFAQLNCEVYQ</sequence>
<dbReference type="Gene3D" id="3.80.10.10">
    <property type="entry name" value="Ribonuclease Inhibitor"/>
    <property type="match status" value="1"/>
</dbReference>
<keyword evidence="5" id="KW-1185">Reference proteome</keyword>
<dbReference type="AlphaFoldDB" id="A0AA86NRT5"/>
<keyword evidence="2" id="KW-0677">Repeat</keyword>
<reference evidence="4 5" key="2">
    <citation type="submission" date="2024-07" db="EMBL/GenBank/DDBJ databases">
        <authorList>
            <person name="Akdeniz Z."/>
        </authorList>
    </citation>
    <scope>NUCLEOTIDE SEQUENCE [LARGE SCALE GENOMIC DNA]</scope>
</reference>
<dbReference type="PANTHER" id="PTHR46652">
    <property type="entry name" value="LEUCINE-RICH REPEAT AND IQ DOMAIN-CONTAINING PROTEIN 1-RELATED"/>
    <property type="match status" value="1"/>
</dbReference>
<evidence type="ECO:0000313" key="3">
    <source>
        <dbReference type="EMBL" id="CAI9924875.1"/>
    </source>
</evidence>
<gene>
    <name evidence="3" type="ORF">HINF_LOCUS12520</name>
    <name evidence="4" type="ORF">HINF_LOCUS73662</name>
</gene>
<evidence type="ECO:0000256" key="1">
    <source>
        <dbReference type="ARBA" id="ARBA00022614"/>
    </source>
</evidence>
<comment type="caution">
    <text evidence="3">The sequence shown here is derived from an EMBL/GenBank/DDBJ whole genome shotgun (WGS) entry which is preliminary data.</text>
</comment>
<name>A0AA86NRT5_9EUKA</name>
<evidence type="ECO:0000256" key="2">
    <source>
        <dbReference type="ARBA" id="ARBA00022737"/>
    </source>
</evidence>
<dbReference type="InterPro" id="IPR050836">
    <property type="entry name" value="SDS22/Internalin_LRR"/>
</dbReference>
<keyword evidence="1" id="KW-0433">Leucine-rich repeat</keyword>
<accession>A0AA86NRT5</accession>
<reference evidence="3" key="1">
    <citation type="submission" date="2023-06" db="EMBL/GenBank/DDBJ databases">
        <authorList>
            <person name="Kurt Z."/>
        </authorList>
    </citation>
    <scope>NUCLEOTIDE SEQUENCE</scope>
</reference>
<dbReference type="EMBL" id="CATOUU010000325">
    <property type="protein sequence ID" value="CAI9924875.1"/>
    <property type="molecule type" value="Genomic_DNA"/>
</dbReference>
<proteinExistence type="predicted"/>
<dbReference type="InterPro" id="IPR032675">
    <property type="entry name" value="LRR_dom_sf"/>
</dbReference>
<dbReference type="EMBL" id="CAXDID020000608">
    <property type="protein sequence ID" value="CAL6106274.1"/>
    <property type="molecule type" value="Genomic_DNA"/>
</dbReference>
<dbReference type="SUPFAM" id="SSF52058">
    <property type="entry name" value="L domain-like"/>
    <property type="match status" value="1"/>
</dbReference>
<dbReference type="PANTHER" id="PTHR46652:SF3">
    <property type="entry name" value="LEUCINE-RICH REPEAT-CONTAINING PROTEIN 9"/>
    <property type="match status" value="1"/>
</dbReference>